<evidence type="ECO:0000256" key="7">
    <source>
        <dbReference type="ARBA" id="ARBA00023004"/>
    </source>
</evidence>
<dbReference type="Gene3D" id="2.40.30.10">
    <property type="entry name" value="Translation factors"/>
    <property type="match status" value="1"/>
</dbReference>
<dbReference type="PRINTS" id="PR00409">
    <property type="entry name" value="PHDIOXRDTASE"/>
</dbReference>
<accession>A0A7C3C4T3</accession>
<dbReference type="SUPFAM" id="SSF63380">
    <property type="entry name" value="Riboflavin synthase domain-like"/>
    <property type="match status" value="1"/>
</dbReference>
<keyword evidence="3" id="KW-0288">FMN</keyword>
<comment type="caution">
    <text evidence="12">The sequence shown here is derived from an EMBL/GenBank/DDBJ whole genome shotgun (WGS) entry which is preliminary data.</text>
</comment>
<evidence type="ECO:0000256" key="1">
    <source>
        <dbReference type="ARBA" id="ARBA00001917"/>
    </source>
</evidence>
<feature type="transmembrane region" description="Helical" evidence="9">
    <location>
        <begin position="72"/>
        <end position="91"/>
    </location>
</feature>
<dbReference type="CDD" id="cd06185">
    <property type="entry name" value="PDR_like"/>
    <property type="match status" value="1"/>
</dbReference>
<feature type="domain" description="FAD-binding FR-type" evidence="11">
    <location>
        <begin position="1"/>
        <end position="69"/>
    </location>
</feature>
<dbReference type="SUPFAM" id="SSF52343">
    <property type="entry name" value="Ferredoxin reductase-like, C-terminal NADP-linked domain"/>
    <property type="match status" value="1"/>
</dbReference>
<dbReference type="GO" id="GO:0016491">
    <property type="term" value="F:oxidoreductase activity"/>
    <property type="evidence" value="ECO:0007669"/>
    <property type="project" value="UniProtKB-KW"/>
</dbReference>
<keyword evidence="4" id="KW-0001">2Fe-2S</keyword>
<keyword evidence="9" id="KW-0472">Membrane</keyword>
<evidence type="ECO:0000256" key="3">
    <source>
        <dbReference type="ARBA" id="ARBA00022643"/>
    </source>
</evidence>
<dbReference type="Gene3D" id="3.40.50.80">
    <property type="entry name" value="Nucleotide-binding domain of ferredoxin-NADP reductase (FNR) module"/>
    <property type="match status" value="1"/>
</dbReference>
<evidence type="ECO:0000259" key="11">
    <source>
        <dbReference type="PROSITE" id="PS51384"/>
    </source>
</evidence>
<dbReference type="PROSITE" id="PS51384">
    <property type="entry name" value="FAD_FR"/>
    <property type="match status" value="1"/>
</dbReference>
<dbReference type="GO" id="GO:0051537">
    <property type="term" value="F:2 iron, 2 sulfur cluster binding"/>
    <property type="evidence" value="ECO:0007669"/>
    <property type="project" value="UniProtKB-KW"/>
</dbReference>
<dbReference type="PANTHER" id="PTHR30212">
    <property type="entry name" value="PROTEIN YIIM"/>
    <property type="match status" value="1"/>
</dbReference>
<keyword evidence="6" id="KW-0560">Oxidoreductase</keyword>
<name>A0A7C3C4T3_9PROT</name>
<feature type="non-terminal residue" evidence="12">
    <location>
        <position position="1"/>
    </location>
</feature>
<dbReference type="InterPro" id="IPR054582">
    <property type="entry name" value="DmmA-like_N"/>
</dbReference>
<dbReference type="InterPro" id="IPR012675">
    <property type="entry name" value="Beta-grasp_dom_sf"/>
</dbReference>
<evidence type="ECO:0000256" key="9">
    <source>
        <dbReference type="SAM" id="Phobius"/>
    </source>
</evidence>
<keyword evidence="5" id="KW-0479">Metal-binding</keyword>
<dbReference type="CDD" id="cd00207">
    <property type="entry name" value="fer2"/>
    <property type="match status" value="1"/>
</dbReference>
<evidence type="ECO:0000256" key="6">
    <source>
        <dbReference type="ARBA" id="ARBA00023002"/>
    </source>
</evidence>
<keyword evidence="9" id="KW-1133">Transmembrane helix</keyword>
<proteinExistence type="predicted"/>
<dbReference type="Pfam" id="PF00111">
    <property type="entry name" value="Fer2"/>
    <property type="match status" value="1"/>
</dbReference>
<dbReference type="PROSITE" id="PS00197">
    <property type="entry name" value="2FE2S_FER_1"/>
    <property type="match status" value="1"/>
</dbReference>
<dbReference type="PANTHER" id="PTHR30212:SF2">
    <property type="entry name" value="PROTEIN YIIM"/>
    <property type="match status" value="1"/>
</dbReference>
<evidence type="ECO:0000256" key="2">
    <source>
        <dbReference type="ARBA" id="ARBA00022630"/>
    </source>
</evidence>
<sequence length="281" mass="30362">IYMAGAHIHVDIGKDQTRSYTLLRSSSPQKYHLGVLLEEASMGGSSFMHALKIGDRVNISAPKNDFPLDEKAAFSVLLAGGIGITPIWAMAAHLQKMGEKFALHYAGRTRDSLAFVDTLKENFNDDIHIHYDDEDSALDIKAVLRDSPPDAHIYICGPKGMIEAAQKIATDAGYPSDHVHVELFATPATQSGDTEFEIELASSGKTYTVPVGKTIIDVLEEAGEDPIYDCSRGDCGVCQTGVISGDIDHRDVVLSDDEKAAGDVMQICVSRAKGSKIILDL</sequence>
<evidence type="ECO:0000256" key="4">
    <source>
        <dbReference type="ARBA" id="ARBA00022714"/>
    </source>
</evidence>
<dbReference type="InterPro" id="IPR001041">
    <property type="entry name" value="2Fe-2S_ferredoxin-type"/>
</dbReference>
<dbReference type="InterPro" id="IPR036010">
    <property type="entry name" value="2Fe-2S_ferredoxin-like_sf"/>
</dbReference>
<dbReference type="PROSITE" id="PS51085">
    <property type="entry name" value="2FE2S_FER_2"/>
    <property type="match status" value="1"/>
</dbReference>
<dbReference type="InterPro" id="IPR052353">
    <property type="entry name" value="Benzoxazolinone_Detox_Enz"/>
</dbReference>
<organism evidence="12 13">
    <name type="scientific">Hellea balneolensis</name>
    <dbReference type="NCBI Taxonomy" id="287478"/>
    <lineage>
        <taxon>Bacteria</taxon>
        <taxon>Pseudomonadati</taxon>
        <taxon>Pseudomonadota</taxon>
        <taxon>Alphaproteobacteria</taxon>
        <taxon>Maricaulales</taxon>
        <taxon>Robiginitomaculaceae</taxon>
        <taxon>Hellea</taxon>
    </lineage>
</organism>
<keyword evidence="9" id="KW-0812">Transmembrane</keyword>
<dbReference type="InterPro" id="IPR039261">
    <property type="entry name" value="FNR_nucleotide-bd"/>
</dbReference>
<comment type="cofactor">
    <cofactor evidence="1">
        <name>FMN</name>
        <dbReference type="ChEBI" id="CHEBI:58210"/>
    </cofactor>
</comment>
<gene>
    <name evidence="12" type="ORF">ENJ46_00470</name>
</gene>
<dbReference type="GO" id="GO:0046872">
    <property type="term" value="F:metal ion binding"/>
    <property type="evidence" value="ECO:0007669"/>
    <property type="project" value="UniProtKB-KW"/>
</dbReference>
<keyword evidence="8" id="KW-0411">Iron-sulfur</keyword>
<keyword evidence="7" id="KW-0408">Iron</keyword>
<dbReference type="SUPFAM" id="SSF54292">
    <property type="entry name" value="2Fe-2S ferredoxin-like"/>
    <property type="match status" value="1"/>
</dbReference>
<dbReference type="InterPro" id="IPR017938">
    <property type="entry name" value="Riboflavin_synthase-like_b-brl"/>
</dbReference>
<dbReference type="InterPro" id="IPR006058">
    <property type="entry name" value="2Fe2S_fd_BS"/>
</dbReference>
<keyword evidence="2" id="KW-0285">Flavoprotein</keyword>
<evidence type="ECO:0000313" key="12">
    <source>
        <dbReference type="EMBL" id="HFB54368.1"/>
    </source>
</evidence>
<dbReference type="AlphaFoldDB" id="A0A7C3C4T3"/>
<dbReference type="Pfam" id="PF22290">
    <property type="entry name" value="DmmA-like_N"/>
    <property type="match status" value="1"/>
</dbReference>
<reference evidence="12" key="1">
    <citation type="journal article" date="2020" name="mSystems">
        <title>Genome- and Community-Level Interaction Insights into Carbon Utilization and Element Cycling Functions of Hydrothermarchaeota in Hydrothermal Sediment.</title>
        <authorList>
            <person name="Zhou Z."/>
            <person name="Liu Y."/>
            <person name="Xu W."/>
            <person name="Pan J."/>
            <person name="Luo Z.H."/>
            <person name="Li M."/>
        </authorList>
    </citation>
    <scope>NUCLEOTIDE SEQUENCE [LARGE SCALE GENOMIC DNA]</scope>
    <source>
        <strain evidence="12">HyVt-489</strain>
    </source>
</reference>
<dbReference type="Gene3D" id="3.10.20.30">
    <property type="match status" value="1"/>
</dbReference>
<dbReference type="InterPro" id="IPR017927">
    <property type="entry name" value="FAD-bd_FR_type"/>
</dbReference>
<evidence type="ECO:0000256" key="8">
    <source>
        <dbReference type="ARBA" id="ARBA00023014"/>
    </source>
</evidence>
<evidence type="ECO:0000259" key="10">
    <source>
        <dbReference type="PROSITE" id="PS51085"/>
    </source>
</evidence>
<evidence type="ECO:0000256" key="5">
    <source>
        <dbReference type="ARBA" id="ARBA00022723"/>
    </source>
</evidence>
<evidence type="ECO:0000313" key="13">
    <source>
        <dbReference type="Proteomes" id="UP000886042"/>
    </source>
</evidence>
<dbReference type="Proteomes" id="UP000886042">
    <property type="component" value="Unassembled WGS sequence"/>
</dbReference>
<protein>
    <submittedName>
        <fullName evidence="12">Oxidoreductase</fullName>
    </submittedName>
</protein>
<dbReference type="EMBL" id="DRMN01000034">
    <property type="protein sequence ID" value="HFB54368.1"/>
    <property type="molecule type" value="Genomic_DNA"/>
</dbReference>
<feature type="domain" description="2Fe-2S ferredoxin-type" evidence="10">
    <location>
        <begin position="196"/>
        <end position="281"/>
    </location>
</feature>